<dbReference type="AlphaFoldDB" id="A0A316A8F8"/>
<proteinExistence type="predicted"/>
<accession>A0A316A8F8</accession>
<sequence>MGVRLVVVGPDDDALLAAASRLRISAEQQRFAAVPADSFPLAFADPARTPFVVVASDDDGHHDDDGEVVGAGVLHTGTADPDQDAELARLLAAAGEDPATAVLLRSVVIGADHQGRGFGTAAARAAVALAPEVARGSAGPARVVVLTVNECNHAGLRAYARAGFTDIGQYLGGSAGPQRAMIARCGSDDG</sequence>
<dbReference type="InterPro" id="IPR016181">
    <property type="entry name" value="Acyl_CoA_acyltransferase"/>
</dbReference>
<feature type="domain" description="N-acetyltransferase" evidence="1">
    <location>
        <begin position="18"/>
        <end position="186"/>
    </location>
</feature>
<keyword evidence="3" id="KW-1185">Reference proteome</keyword>
<dbReference type="Gene3D" id="3.40.630.30">
    <property type="match status" value="1"/>
</dbReference>
<dbReference type="GO" id="GO:0016747">
    <property type="term" value="F:acyltransferase activity, transferring groups other than amino-acyl groups"/>
    <property type="evidence" value="ECO:0007669"/>
    <property type="project" value="InterPro"/>
</dbReference>
<dbReference type="Proteomes" id="UP000245469">
    <property type="component" value="Unassembled WGS sequence"/>
</dbReference>
<reference evidence="2 3" key="1">
    <citation type="submission" date="2018-03" db="EMBL/GenBank/DDBJ databases">
        <title>Genomic Encyclopedia of Archaeal and Bacterial Type Strains, Phase II (KMG-II): from individual species to whole genera.</title>
        <authorList>
            <person name="Goeker M."/>
        </authorList>
    </citation>
    <scope>NUCLEOTIDE SEQUENCE [LARGE SCALE GENOMIC DNA]</scope>
    <source>
        <strain evidence="2 3">DSM 44889</strain>
    </source>
</reference>
<dbReference type="InterPro" id="IPR000182">
    <property type="entry name" value="GNAT_dom"/>
</dbReference>
<organism evidence="2 3">
    <name type="scientific">Quadrisphaera granulorum</name>
    <dbReference type="NCBI Taxonomy" id="317664"/>
    <lineage>
        <taxon>Bacteria</taxon>
        <taxon>Bacillati</taxon>
        <taxon>Actinomycetota</taxon>
        <taxon>Actinomycetes</taxon>
        <taxon>Kineosporiales</taxon>
        <taxon>Kineosporiaceae</taxon>
        <taxon>Quadrisphaera</taxon>
    </lineage>
</organism>
<evidence type="ECO:0000259" key="1">
    <source>
        <dbReference type="PROSITE" id="PS51186"/>
    </source>
</evidence>
<protein>
    <submittedName>
        <fullName evidence="2">Acetyltransferase (GNAT) family protein</fullName>
    </submittedName>
</protein>
<gene>
    <name evidence="2" type="ORF">BXY45_109107</name>
</gene>
<evidence type="ECO:0000313" key="2">
    <source>
        <dbReference type="EMBL" id="PWJ54025.1"/>
    </source>
</evidence>
<keyword evidence="2" id="KW-0808">Transferase</keyword>
<evidence type="ECO:0000313" key="3">
    <source>
        <dbReference type="Proteomes" id="UP000245469"/>
    </source>
</evidence>
<dbReference type="SUPFAM" id="SSF55729">
    <property type="entry name" value="Acyl-CoA N-acyltransferases (Nat)"/>
    <property type="match status" value="1"/>
</dbReference>
<name>A0A316A8F8_9ACTN</name>
<dbReference type="Pfam" id="PF00583">
    <property type="entry name" value="Acetyltransf_1"/>
    <property type="match status" value="1"/>
</dbReference>
<dbReference type="EMBL" id="QGDQ01000009">
    <property type="protein sequence ID" value="PWJ54025.1"/>
    <property type="molecule type" value="Genomic_DNA"/>
</dbReference>
<comment type="caution">
    <text evidence="2">The sequence shown here is derived from an EMBL/GenBank/DDBJ whole genome shotgun (WGS) entry which is preliminary data.</text>
</comment>
<dbReference type="RefSeq" id="WP_170131407.1">
    <property type="nucleotide sequence ID" value="NZ_QGDQ01000009.1"/>
</dbReference>
<dbReference type="PROSITE" id="PS51186">
    <property type="entry name" value="GNAT"/>
    <property type="match status" value="1"/>
</dbReference>